<dbReference type="EMBL" id="VLTN01000035">
    <property type="protein sequence ID" value="KAA0150354.1"/>
    <property type="molecule type" value="Genomic_DNA"/>
</dbReference>
<dbReference type="Gene3D" id="3.30.1550.10">
    <property type="entry name" value="Ribosomal protein L11/L12, N-terminal domain"/>
    <property type="match status" value="1"/>
</dbReference>
<evidence type="ECO:0000256" key="4">
    <source>
        <dbReference type="ARBA" id="ARBA00022884"/>
    </source>
</evidence>
<dbReference type="PANTHER" id="PTHR11661">
    <property type="entry name" value="60S RIBOSOMAL PROTEIN L12"/>
    <property type="match status" value="1"/>
</dbReference>
<gene>
    <name evidence="14" type="ORF">FNF27_04808</name>
    <name evidence="13" type="ORF">FNF28_05349</name>
    <name evidence="11" type="ORF">FNF29_05366</name>
    <name evidence="12" type="ORF">FNF31_04433</name>
</gene>
<reference evidence="15 16" key="1">
    <citation type="submission" date="2019-07" db="EMBL/GenBank/DDBJ databases">
        <title>Genomes of Cafeteria roenbergensis.</title>
        <authorList>
            <person name="Fischer M.G."/>
            <person name="Hackl T."/>
            <person name="Roman M."/>
        </authorList>
    </citation>
    <scope>NUCLEOTIDE SEQUENCE [LARGE SCALE GENOMIC DNA]</scope>
    <source>
        <strain evidence="11 16">BVI</strain>
        <strain evidence="12 18">Cflag</strain>
        <strain evidence="14 15">E4-10P</strain>
        <strain evidence="13 17">RCC970-E3</strain>
    </source>
</reference>
<dbReference type="PANTHER" id="PTHR11661:SF1">
    <property type="entry name" value="LARGE RIBOSOMAL SUBUNIT PROTEIN UL11M"/>
    <property type="match status" value="1"/>
</dbReference>
<dbReference type="EMBL" id="VLTO01000030">
    <property type="protein sequence ID" value="KAA0173658.1"/>
    <property type="molecule type" value="Genomic_DNA"/>
</dbReference>
<dbReference type="GO" id="GO:0006412">
    <property type="term" value="P:translation"/>
    <property type="evidence" value="ECO:0007669"/>
    <property type="project" value="InterPro"/>
</dbReference>
<dbReference type="SUPFAM" id="SSF46906">
    <property type="entry name" value="Ribosomal protein L11, C-terminal domain"/>
    <property type="match status" value="1"/>
</dbReference>
<dbReference type="SMART" id="SM00649">
    <property type="entry name" value="RL11"/>
    <property type="match status" value="1"/>
</dbReference>
<dbReference type="Proteomes" id="UP000324907">
    <property type="component" value="Unassembled WGS sequence"/>
</dbReference>
<evidence type="ECO:0000259" key="10">
    <source>
        <dbReference type="Pfam" id="PF03946"/>
    </source>
</evidence>
<evidence type="ECO:0000256" key="3">
    <source>
        <dbReference type="ARBA" id="ARBA00022730"/>
    </source>
</evidence>
<dbReference type="SUPFAM" id="SSF54747">
    <property type="entry name" value="Ribosomal L11/L12e N-terminal domain"/>
    <property type="match status" value="1"/>
</dbReference>
<keyword evidence="5 8" id="KW-0689">Ribosomal protein</keyword>
<keyword evidence="6 8" id="KW-0687">Ribonucleoprotein</keyword>
<dbReference type="HAMAP" id="MF_00736">
    <property type="entry name" value="Ribosomal_uL11"/>
    <property type="match status" value="1"/>
</dbReference>
<evidence type="ECO:0000313" key="14">
    <source>
        <dbReference type="EMBL" id="KAA0173658.1"/>
    </source>
</evidence>
<dbReference type="GO" id="GO:0005762">
    <property type="term" value="C:mitochondrial large ribosomal subunit"/>
    <property type="evidence" value="ECO:0007669"/>
    <property type="project" value="TreeGrafter"/>
</dbReference>
<dbReference type="CDD" id="cd00349">
    <property type="entry name" value="Ribosomal_L11"/>
    <property type="match status" value="1"/>
</dbReference>
<protein>
    <recommendedName>
        <fullName evidence="7">Large ribosomal subunit protein uL11m</fullName>
    </recommendedName>
</protein>
<evidence type="ECO:0000313" key="16">
    <source>
        <dbReference type="Proteomes" id="UP000323011"/>
    </source>
</evidence>
<evidence type="ECO:0000313" key="12">
    <source>
        <dbReference type="EMBL" id="KAA0160268.1"/>
    </source>
</evidence>
<dbReference type="Proteomes" id="UP000325113">
    <property type="component" value="Unassembled WGS sequence"/>
</dbReference>
<keyword evidence="4" id="KW-0694">RNA-binding</keyword>
<evidence type="ECO:0000313" key="11">
    <source>
        <dbReference type="EMBL" id="KAA0150354.1"/>
    </source>
</evidence>
<evidence type="ECO:0000256" key="2">
    <source>
        <dbReference type="ARBA" id="ARBA00022481"/>
    </source>
</evidence>
<keyword evidence="2" id="KW-0488">Methylation</keyword>
<dbReference type="GO" id="GO:0003735">
    <property type="term" value="F:structural constituent of ribosome"/>
    <property type="evidence" value="ECO:0007669"/>
    <property type="project" value="InterPro"/>
</dbReference>
<evidence type="ECO:0000313" key="17">
    <source>
        <dbReference type="Proteomes" id="UP000324907"/>
    </source>
</evidence>
<dbReference type="OrthoDB" id="1091498at2759"/>
<dbReference type="Pfam" id="PF00298">
    <property type="entry name" value="Ribosomal_L11"/>
    <property type="match status" value="1"/>
</dbReference>
<evidence type="ECO:0000313" key="13">
    <source>
        <dbReference type="EMBL" id="KAA0160713.1"/>
    </source>
</evidence>
<sequence>MSAIKGTARLLVEAAAAKPSPKLGQALGPLGVNMMEFCKDFNGKTGDLKGGCVMRVKLTAFEDRSFNYVICPPPTTWFLKKASGVTKGAAMPGHTNVGTVSVKALYEIAKIKKQHDPAFESAELEGLTKTVAATARTMGLTLTR</sequence>
<dbReference type="Proteomes" id="UP000322899">
    <property type="component" value="Unassembled WGS sequence"/>
</dbReference>
<dbReference type="AlphaFoldDB" id="A0A5A8D5E2"/>
<comment type="caution">
    <text evidence="13">The sequence shown here is derived from an EMBL/GenBank/DDBJ whole genome shotgun (WGS) entry which is preliminary data.</text>
</comment>
<dbReference type="Pfam" id="PF03946">
    <property type="entry name" value="Ribosomal_L11_N"/>
    <property type="match status" value="1"/>
</dbReference>
<dbReference type="GO" id="GO:0070180">
    <property type="term" value="F:large ribosomal subunit rRNA binding"/>
    <property type="evidence" value="ECO:0007669"/>
    <property type="project" value="TreeGrafter"/>
</dbReference>
<dbReference type="NCBIfam" id="TIGR01632">
    <property type="entry name" value="L11_bact"/>
    <property type="match status" value="1"/>
</dbReference>
<evidence type="ECO:0000256" key="1">
    <source>
        <dbReference type="ARBA" id="ARBA00010537"/>
    </source>
</evidence>
<evidence type="ECO:0000256" key="8">
    <source>
        <dbReference type="RuleBase" id="RU003978"/>
    </source>
</evidence>
<dbReference type="InterPro" id="IPR006519">
    <property type="entry name" value="Ribosomal_uL11_bac-typ"/>
</dbReference>
<dbReference type="InterPro" id="IPR020784">
    <property type="entry name" value="Ribosomal_uL11_N"/>
</dbReference>
<dbReference type="FunFam" id="1.10.10.250:FF:000003">
    <property type="entry name" value="Mitochondrial ribosomal protein L11"/>
    <property type="match status" value="1"/>
</dbReference>
<comment type="similarity">
    <text evidence="1 8">Belongs to the universal ribosomal protein uL11 family.</text>
</comment>
<evidence type="ECO:0000313" key="15">
    <source>
        <dbReference type="Proteomes" id="UP000322899"/>
    </source>
</evidence>
<dbReference type="InterPro" id="IPR020783">
    <property type="entry name" value="Ribosomal_uL11_C"/>
</dbReference>
<evidence type="ECO:0000313" key="18">
    <source>
        <dbReference type="Proteomes" id="UP000325113"/>
    </source>
</evidence>
<proteinExistence type="inferred from homology"/>
<dbReference type="EMBL" id="VLTM01000046">
    <property type="protein sequence ID" value="KAA0160268.1"/>
    <property type="molecule type" value="Genomic_DNA"/>
</dbReference>
<dbReference type="FunFam" id="3.30.1550.10:FF:000006">
    <property type="entry name" value="50S ribosomal protein L11"/>
    <property type="match status" value="1"/>
</dbReference>
<evidence type="ECO:0000259" key="9">
    <source>
        <dbReference type="Pfam" id="PF00298"/>
    </source>
</evidence>
<evidence type="ECO:0000256" key="5">
    <source>
        <dbReference type="ARBA" id="ARBA00022980"/>
    </source>
</evidence>
<keyword evidence="16" id="KW-1185">Reference proteome</keyword>
<feature type="domain" description="Large ribosomal subunit protein uL11 C-terminal" evidence="9">
    <location>
        <begin position="73"/>
        <end position="141"/>
    </location>
</feature>
<evidence type="ECO:0000256" key="6">
    <source>
        <dbReference type="ARBA" id="ARBA00023274"/>
    </source>
</evidence>
<evidence type="ECO:0000256" key="7">
    <source>
        <dbReference type="ARBA" id="ARBA00040104"/>
    </source>
</evidence>
<dbReference type="InterPro" id="IPR000911">
    <property type="entry name" value="Ribosomal_uL11"/>
</dbReference>
<accession>A0A5A8D5E2</accession>
<name>A0A5A8D5E2_CAFRO</name>
<feature type="domain" description="Large ribosomal subunit protein uL11 N-terminal" evidence="10">
    <location>
        <begin position="9"/>
        <end position="66"/>
    </location>
</feature>
<keyword evidence="3" id="KW-0699">rRNA-binding</keyword>
<dbReference type="EMBL" id="VLTL01000106">
    <property type="protein sequence ID" value="KAA0160713.1"/>
    <property type="molecule type" value="Genomic_DNA"/>
</dbReference>
<organism evidence="13 17">
    <name type="scientific">Cafeteria roenbergensis</name>
    <name type="common">Marine flagellate</name>
    <dbReference type="NCBI Taxonomy" id="33653"/>
    <lineage>
        <taxon>Eukaryota</taxon>
        <taxon>Sar</taxon>
        <taxon>Stramenopiles</taxon>
        <taxon>Bigyra</taxon>
        <taxon>Opalozoa</taxon>
        <taxon>Bicosoecida</taxon>
        <taxon>Cafeteriaceae</taxon>
        <taxon>Cafeteria</taxon>
    </lineage>
</organism>
<dbReference type="OMA" id="CKQFNAK"/>
<dbReference type="Proteomes" id="UP000323011">
    <property type="component" value="Unassembled WGS sequence"/>
</dbReference>
<dbReference type="InterPro" id="IPR036796">
    <property type="entry name" value="Ribosomal_uL11_N_sf"/>
</dbReference>
<dbReference type="InterPro" id="IPR036769">
    <property type="entry name" value="Ribosomal_uL11_C_sf"/>
</dbReference>
<dbReference type="Gene3D" id="1.10.10.250">
    <property type="entry name" value="Ribosomal protein L11, C-terminal domain"/>
    <property type="match status" value="1"/>
</dbReference>